<dbReference type="Gene3D" id="3.55.50.30">
    <property type="match status" value="1"/>
</dbReference>
<keyword evidence="5" id="KW-1185">Reference proteome</keyword>
<keyword evidence="1" id="KW-0472">Membrane</keyword>
<evidence type="ECO:0000313" key="5">
    <source>
        <dbReference type="Proteomes" id="UP000309872"/>
    </source>
</evidence>
<comment type="caution">
    <text evidence="4">The sequence shown here is derived from an EMBL/GenBank/DDBJ whole genome shotgun (WGS) entry which is preliminary data.</text>
</comment>
<dbReference type="InterPro" id="IPR032508">
    <property type="entry name" value="FecR_C"/>
</dbReference>
<dbReference type="InterPro" id="IPR012373">
    <property type="entry name" value="Ferrdict_sens_TM"/>
</dbReference>
<dbReference type="AlphaFoldDB" id="A0A4U0GXP1"/>
<evidence type="ECO:0000259" key="3">
    <source>
        <dbReference type="Pfam" id="PF16344"/>
    </source>
</evidence>
<name>A0A4U0GXP1_9SPHI</name>
<dbReference type="GO" id="GO:0016989">
    <property type="term" value="F:sigma factor antagonist activity"/>
    <property type="evidence" value="ECO:0007669"/>
    <property type="project" value="TreeGrafter"/>
</dbReference>
<proteinExistence type="predicted"/>
<reference evidence="4 5" key="1">
    <citation type="submission" date="2019-04" db="EMBL/GenBank/DDBJ databases">
        <title>Sphingobacterium olei sp. nov., isolated from oil-contaminated soil.</title>
        <authorList>
            <person name="Liu B."/>
        </authorList>
    </citation>
    <scope>NUCLEOTIDE SEQUENCE [LARGE SCALE GENOMIC DNA]</scope>
    <source>
        <strain evidence="4 5">Y3L14</strain>
    </source>
</reference>
<feature type="transmembrane region" description="Helical" evidence="1">
    <location>
        <begin position="77"/>
        <end position="95"/>
    </location>
</feature>
<dbReference type="EMBL" id="SUKA01000007">
    <property type="protein sequence ID" value="TJY62602.1"/>
    <property type="molecule type" value="Genomic_DNA"/>
</dbReference>
<dbReference type="Gene3D" id="2.60.120.1440">
    <property type="match status" value="1"/>
</dbReference>
<keyword evidence="1" id="KW-1133">Transmembrane helix</keyword>
<dbReference type="InterPro" id="IPR006860">
    <property type="entry name" value="FecR"/>
</dbReference>
<dbReference type="PIRSF" id="PIRSF018266">
    <property type="entry name" value="FecR"/>
    <property type="match status" value="1"/>
</dbReference>
<gene>
    <name evidence="4" type="ORF">FAZ19_19205</name>
</gene>
<dbReference type="PANTHER" id="PTHR30273:SF2">
    <property type="entry name" value="PROTEIN FECR"/>
    <property type="match status" value="1"/>
</dbReference>
<evidence type="ECO:0000259" key="2">
    <source>
        <dbReference type="Pfam" id="PF04773"/>
    </source>
</evidence>
<sequence>MCLPNDMKGKKDLLSKYIAQEENSAERKELYDWYDEQNHALPHEADIQELESRAKARVFASIRAAVHQKNTTRMWRTVVAAASIAVVTLLGYLYWAQHPVPLPADDQRLAQVLPGKPQAIITLPDGQVISADNLHVNESIEIGNFTITKDQDGQITYHSEDTQDLKDQRHTMQTPRAATYDLILSDGTKVRLNEQSKLSYPVTFGDGDRVVQLEGEAYFQVTKSSTKSRFVVKTNTQETEVLGTKFNIKAYSTAKSVYTTLEEGSVRVSPEDKQLRDVLLHPRQQAVLTGKRIRTETVDLEIVLGWTKDLFCFDGTNTEEVLGEIARWYNIDITYKSNKKSTQYSGKIPKNLPLDQLVKLLRYADLTVNPTLNGDNRVNLIIN</sequence>
<dbReference type="PANTHER" id="PTHR30273">
    <property type="entry name" value="PERIPLASMIC SIGNAL SENSOR AND SIGMA FACTOR ACTIVATOR FECR-RELATED"/>
    <property type="match status" value="1"/>
</dbReference>
<dbReference type="Pfam" id="PF04773">
    <property type="entry name" value="FecR"/>
    <property type="match status" value="1"/>
</dbReference>
<protein>
    <submittedName>
        <fullName evidence="4">DUF4974 domain-containing protein</fullName>
    </submittedName>
</protein>
<organism evidence="4 5">
    <name type="scientific">Sphingobacterium alkalisoli</name>
    <dbReference type="NCBI Taxonomy" id="1874115"/>
    <lineage>
        <taxon>Bacteria</taxon>
        <taxon>Pseudomonadati</taxon>
        <taxon>Bacteroidota</taxon>
        <taxon>Sphingobacteriia</taxon>
        <taxon>Sphingobacteriales</taxon>
        <taxon>Sphingobacteriaceae</taxon>
        <taxon>Sphingobacterium</taxon>
    </lineage>
</organism>
<feature type="domain" description="Protein FecR C-terminal" evidence="3">
    <location>
        <begin position="311"/>
        <end position="364"/>
    </location>
</feature>
<dbReference type="Proteomes" id="UP000309872">
    <property type="component" value="Unassembled WGS sequence"/>
</dbReference>
<evidence type="ECO:0000313" key="4">
    <source>
        <dbReference type="EMBL" id="TJY62602.1"/>
    </source>
</evidence>
<evidence type="ECO:0000256" key="1">
    <source>
        <dbReference type="SAM" id="Phobius"/>
    </source>
</evidence>
<dbReference type="Pfam" id="PF16344">
    <property type="entry name" value="FecR_C"/>
    <property type="match status" value="1"/>
</dbReference>
<feature type="domain" description="FecR protein" evidence="2">
    <location>
        <begin position="171"/>
        <end position="267"/>
    </location>
</feature>
<keyword evidence="1" id="KW-0812">Transmembrane</keyword>
<accession>A0A4U0GXP1</accession>
<dbReference type="OrthoDB" id="698378at2"/>